<keyword evidence="8 10" id="KW-0456">Lyase</keyword>
<name>A0A6A1WFZ6_9ROSI</name>
<dbReference type="GO" id="GO:0004089">
    <property type="term" value="F:carbonate dehydratase activity"/>
    <property type="evidence" value="ECO:0007669"/>
    <property type="project" value="UniProtKB-UniRule"/>
</dbReference>
<protein>
    <recommendedName>
        <fullName evidence="5 10">Carbonic anhydrase</fullName>
        <ecNumber evidence="5 10">4.2.1.1</ecNumber>
    </recommendedName>
</protein>
<dbReference type="GO" id="GO:0006730">
    <property type="term" value="P:one-carbon metabolic process"/>
    <property type="evidence" value="ECO:0007669"/>
    <property type="project" value="TreeGrafter"/>
</dbReference>
<dbReference type="InterPro" id="IPR036398">
    <property type="entry name" value="CA_dom_sf"/>
</dbReference>
<dbReference type="EC" id="4.2.1.1" evidence="5 10"/>
<comment type="cofactor">
    <cofactor evidence="1 10">
        <name>Zn(2+)</name>
        <dbReference type="ChEBI" id="CHEBI:29105"/>
    </cofactor>
</comment>
<dbReference type="InterPro" id="IPR041891">
    <property type="entry name" value="Alpha_CA_prokaryot-like"/>
</dbReference>
<gene>
    <name evidence="12" type="ORF">CJ030_MR2G004940</name>
</gene>
<evidence type="ECO:0000313" key="13">
    <source>
        <dbReference type="Proteomes" id="UP000516437"/>
    </source>
</evidence>
<evidence type="ECO:0000256" key="9">
    <source>
        <dbReference type="ARBA" id="ARBA00048348"/>
    </source>
</evidence>
<dbReference type="InterPro" id="IPR023561">
    <property type="entry name" value="Carbonic_anhydrase_a-class"/>
</dbReference>
<dbReference type="PANTHER" id="PTHR18952:SF236">
    <property type="entry name" value="ALPHA CARBONIC ANHYDRASE 1, CHLOROPLASTIC"/>
    <property type="match status" value="1"/>
</dbReference>
<dbReference type="GO" id="GO:0008270">
    <property type="term" value="F:zinc ion binding"/>
    <property type="evidence" value="ECO:0007669"/>
    <property type="project" value="UniProtKB-UniRule"/>
</dbReference>
<evidence type="ECO:0000256" key="2">
    <source>
        <dbReference type="ARBA" id="ARBA00002904"/>
    </source>
</evidence>
<dbReference type="Pfam" id="PF00194">
    <property type="entry name" value="Carb_anhydrase"/>
    <property type="match status" value="1"/>
</dbReference>
<dbReference type="AlphaFoldDB" id="A0A6A1WFZ6"/>
<dbReference type="Gene3D" id="3.10.200.10">
    <property type="entry name" value="Alpha carbonic anhydrase"/>
    <property type="match status" value="1"/>
</dbReference>
<comment type="catalytic activity">
    <reaction evidence="9 10">
        <text>hydrogencarbonate + H(+) = CO2 + H2O</text>
        <dbReference type="Rhea" id="RHEA:10748"/>
        <dbReference type="ChEBI" id="CHEBI:15377"/>
        <dbReference type="ChEBI" id="CHEBI:15378"/>
        <dbReference type="ChEBI" id="CHEBI:16526"/>
        <dbReference type="ChEBI" id="CHEBI:17544"/>
        <dbReference type="EC" id="4.2.1.1"/>
    </reaction>
</comment>
<evidence type="ECO:0000256" key="3">
    <source>
        <dbReference type="ARBA" id="ARBA00004470"/>
    </source>
</evidence>
<evidence type="ECO:0000256" key="6">
    <source>
        <dbReference type="ARBA" id="ARBA00022723"/>
    </source>
</evidence>
<organism evidence="12 13">
    <name type="scientific">Morella rubra</name>
    <name type="common">Chinese bayberry</name>
    <dbReference type="NCBI Taxonomy" id="262757"/>
    <lineage>
        <taxon>Eukaryota</taxon>
        <taxon>Viridiplantae</taxon>
        <taxon>Streptophyta</taxon>
        <taxon>Embryophyta</taxon>
        <taxon>Tracheophyta</taxon>
        <taxon>Spermatophyta</taxon>
        <taxon>Magnoliopsida</taxon>
        <taxon>eudicotyledons</taxon>
        <taxon>Gunneridae</taxon>
        <taxon>Pentapetalae</taxon>
        <taxon>rosids</taxon>
        <taxon>fabids</taxon>
        <taxon>Fagales</taxon>
        <taxon>Myricaceae</taxon>
        <taxon>Morella</taxon>
    </lineage>
</organism>
<dbReference type="Proteomes" id="UP000516437">
    <property type="component" value="Chromosome 2"/>
</dbReference>
<dbReference type="InterPro" id="IPR001148">
    <property type="entry name" value="CA_dom"/>
</dbReference>
<comment type="function">
    <text evidence="2 10">Reversible hydration of carbon dioxide.</text>
</comment>
<dbReference type="EMBL" id="RXIC02000020">
    <property type="protein sequence ID" value="KAB1222578.1"/>
    <property type="molecule type" value="Genomic_DNA"/>
</dbReference>
<feature type="domain" description="Alpha-carbonic anhydrase" evidence="11">
    <location>
        <begin position="11"/>
        <end position="248"/>
    </location>
</feature>
<dbReference type="OrthoDB" id="429145at2759"/>
<keyword evidence="7 10" id="KW-0862">Zinc</keyword>
<evidence type="ECO:0000256" key="8">
    <source>
        <dbReference type="ARBA" id="ARBA00023239"/>
    </source>
</evidence>
<reference evidence="12 13" key="1">
    <citation type="journal article" date="2019" name="Plant Biotechnol. J.">
        <title>The red bayberry genome and genetic basis of sex determination.</title>
        <authorList>
            <person name="Jia H.M."/>
            <person name="Jia H.J."/>
            <person name="Cai Q.L."/>
            <person name="Wang Y."/>
            <person name="Zhao H.B."/>
            <person name="Yang W.F."/>
            <person name="Wang G.Y."/>
            <person name="Li Y.H."/>
            <person name="Zhan D.L."/>
            <person name="Shen Y.T."/>
            <person name="Niu Q.F."/>
            <person name="Chang L."/>
            <person name="Qiu J."/>
            <person name="Zhao L."/>
            <person name="Xie H.B."/>
            <person name="Fu W.Y."/>
            <person name="Jin J."/>
            <person name="Li X.W."/>
            <person name="Jiao Y."/>
            <person name="Zhou C.C."/>
            <person name="Tu T."/>
            <person name="Chai C.Y."/>
            <person name="Gao J.L."/>
            <person name="Fan L.J."/>
            <person name="van de Weg E."/>
            <person name="Wang J.Y."/>
            <person name="Gao Z.S."/>
        </authorList>
    </citation>
    <scope>NUCLEOTIDE SEQUENCE [LARGE SCALE GENOMIC DNA]</scope>
    <source>
        <tissue evidence="12">Leaves</tissue>
    </source>
</reference>
<accession>A0A6A1WFZ6</accession>
<comment type="subcellular location">
    <subcellularLocation>
        <location evidence="3">Plastid</location>
        <location evidence="3">Chloroplast stroma</location>
    </subcellularLocation>
</comment>
<comment type="similarity">
    <text evidence="4">Belongs to the alpha-class carbonic anhydrase family.</text>
</comment>
<keyword evidence="6 10" id="KW-0479">Metal-binding</keyword>
<dbReference type="GO" id="GO:0009570">
    <property type="term" value="C:chloroplast stroma"/>
    <property type="evidence" value="ECO:0007669"/>
    <property type="project" value="UniProtKB-SubCell"/>
</dbReference>
<dbReference type="PROSITE" id="PS51144">
    <property type="entry name" value="ALPHA_CA_2"/>
    <property type="match status" value="1"/>
</dbReference>
<evidence type="ECO:0000259" key="11">
    <source>
        <dbReference type="PROSITE" id="PS51144"/>
    </source>
</evidence>
<evidence type="ECO:0000313" key="12">
    <source>
        <dbReference type="EMBL" id="KAB1222578.1"/>
    </source>
</evidence>
<dbReference type="PROSITE" id="PS00162">
    <property type="entry name" value="ALPHA_CA_1"/>
    <property type="match status" value="1"/>
</dbReference>
<dbReference type="SUPFAM" id="SSF51069">
    <property type="entry name" value="Carbonic anhydrase"/>
    <property type="match status" value="1"/>
</dbReference>
<proteinExistence type="inferred from homology"/>
<dbReference type="InterPro" id="IPR018338">
    <property type="entry name" value="Carbonic_anhydrase_a-class_CS"/>
</dbReference>
<dbReference type="PANTHER" id="PTHR18952">
    <property type="entry name" value="CARBONIC ANHYDRASE"/>
    <property type="match status" value="1"/>
</dbReference>
<comment type="caution">
    <text evidence="12">The sequence shown here is derived from an EMBL/GenBank/DDBJ whole genome shotgun (WGS) entry which is preliminary data.</text>
</comment>
<comment type="similarity">
    <text evidence="10">Belongs to the alpha-carbonic anhydrase family.</text>
</comment>
<evidence type="ECO:0000256" key="5">
    <source>
        <dbReference type="ARBA" id="ARBA00012925"/>
    </source>
</evidence>
<dbReference type="CDD" id="cd03124">
    <property type="entry name" value="alpha_CA_prokaryotic_like"/>
    <property type="match status" value="1"/>
</dbReference>
<dbReference type="SMART" id="SM01057">
    <property type="entry name" value="Carb_anhydrase"/>
    <property type="match status" value="1"/>
</dbReference>
<evidence type="ECO:0000256" key="1">
    <source>
        <dbReference type="ARBA" id="ARBA00001947"/>
    </source>
</evidence>
<sequence length="253" mass="28751">MFGIFPPEHTVSFGYNGDTGPGNWGNLSPHYETCSNGKWQSPVDIVKEKVVRNKSLKPLIRDYSPANATLINHGFNIAITFDEHVGVLVADGKNFTLKNVHWHSPSEHRIEGEQFPLELHLVHKAADGNFSVVSTLYRYGDPDPFLYKLKDKLDELGKESCSADEEAHIPLGVLQTKYMRRNTRKYYRYFGSLTTPPCTEHIMWNILGKVRSISKDQVEALRAPLWSTCKNNSRPIQPLSGRHIELYDELGNN</sequence>
<keyword evidence="13" id="KW-1185">Reference proteome</keyword>
<evidence type="ECO:0000256" key="7">
    <source>
        <dbReference type="ARBA" id="ARBA00022833"/>
    </source>
</evidence>
<evidence type="ECO:0000256" key="10">
    <source>
        <dbReference type="RuleBase" id="RU367011"/>
    </source>
</evidence>
<evidence type="ECO:0000256" key="4">
    <source>
        <dbReference type="ARBA" id="ARBA00006365"/>
    </source>
</evidence>